<feature type="compositionally biased region" description="Basic residues" evidence="1">
    <location>
        <begin position="22"/>
        <end position="32"/>
    </location>
</feature>
<feature type="compositionally biased region" description="Basic and acidic residues" evidence="1">
    <location>
        <begin position="33"/>
        <end position="43"/>
    </location>
</feature>
<evidence type="ECO:0000313" key="2">
    <source>
        <dbReference type="EMBL" id="MBS4191762.1"/>
    </source>
</evidence>
<comment type="caution">
    <text evidence="2">The sequence shown here is derived from an EMBL/GenBank/DDBJ whole genome shotgun (WGS) entry which is preliminary data.</text>
</comment>
<keyword evidence="3" id="KW-1185">Reference proteome</keyword>
<dbReference type="Proteomes" id="UP000681027">
    <property type="component" value="Unassembled WGS sequence"/>
</dbReference>
<feature type="region of interest" description="Disordered" evidence="1">
    <location>
        <begin position="1"/>
        <end position="63"/>
    </location>
</feature>
<evidence type="ECO:0008006" key="4">
    <source>
        <dbReference type="Google" id="ProtNLM"/>
    </source>
</evidence>
<reference evidence="2 3" key="1">
    <citation type="submission" date="2021-05" db="EMBL/GenBank/DDBJ databases">
        <title>Novel Bacillus species.</title>
        <authorList>
            <person name="Liu G."/>
        </authorList>
    </citation>
    <scope>NUCLEOTIDE SEQUENCE [LARGE SCALE GENOMIC DNA]</scope>
    <source>
        <strain evidence="2 3">FJAT-49705</strain>
    </source>
</reference>
<gene>
    <name evidence="2" type="ORF">KHA94_16350</name>
</gene>
<accession>A0ABS5NV99</accession>
<name>A0ABS5NV99_9BACI</name>
<feature type="compositionally biased region" description="Basic and acidic residues" evidence="1">
    <location>
        <begin position="7"/>
        <end position="21"/>
    </location>
</feature>
<dbReference type="RefSeq" id="WP_213103173.1">
    <property type="nucleotide sequence ID" value="NZ_JAGYPM010000003.1"/>
</dbReference>
<sequence length="63" mass="7477">MNPSFKEQLKDWKRQHQESVSKKKKHHNKSKITKTERLSESDIRNLMGANMRTLRRGKGGAWK</sequence>
<organism evidence="2 3">
    <name type="scientific">Cytobacillus citreus</name>
    <dbReference type="NCBI Taxonomy" id="2833586"/>
    <lineage>
        <taxon>Bacteria</taxon>
        <taxon>Bacillati</taxon>
        <taxon>Bacillota</taxon>
        <taxon>Bacilli</taxon>
        <taxon>Bacillales</taxon>
        <taxon>Bacillaceae</taxon>
        <taxon>Cytobacillus</taxon>
    </lineage>
</organism>
<evidence type="ECO:0000313" key="3">
    <source>
        <dbReference type="Proteomes" id="UP000681027"/>
    </source>
</evidence>
<evidence type="ECO:0000256" key="1">
    <source>
        <dbReference type="SAM" id="MobiDB-lite"/>
    </source>
</evidence>
<protein>
    <recommendedName>
        <fullName evidence="4">Phage protein</fullName>
    </recommendedName>
</protein>
<feature type="compositionally biased region" description="Basic residues" evidence="1">
    <location>
        <begin position="53"/>
        <end position="63"/>
    </location>
</feature>
<proteinExistence type="predicted"/>
<dbReference type="EMBL" id="JAGYPM010000003">
    <property type="protein sequence ID" value="MBS4191762.1"/>
    <property type="molecule type" value="Genomic_DNA"/>
</dbReference>